<dbReference type="OrthoDB" id="2274698at2759"/>
<dbReference type="Pfam" id="PF10337">
    <property type="entry name" value="ArAE_2_N"/>
    <property type="match status" value="1"/>
</dbReference>
<feature type="domain" description="Integral membrane bound transporter" evidence="9">
    <location>
        <begin position="705"/>
        <end position="837"/>
    </location>
</feature>
<evidence type="ECO:0000259" key="8">
    <source>
        <dbReference type="Pfam" id="PF10337"/>
    </source>
</evidence>
<name>W9XGQ1_9EURO</name>
<dbReference type="EMBL" id="AMGY01000008">
    <property type="protein sequence ID" value="EXJ79388.1"/>
    <property type="molecule type" value="Genomic_DNA"/>
</dbReference>
<feature type="transmembrane region" description="Helical" evidence="6">
    <location>
        <begin position="230"/>
        <end position="250"/>
    </location>
</feature>
<evidence type="ECO:0000259" key="7">
    <source>
        <dbReference type="Pfam" id="PF10334"/>
    </source>
</evidence>
<dbReference type="HOGENOM" id="CLU_003918_1_0_1"/>
<comment type="caution">
    <text evidence="10">The sequence shown here is derived from an EMBL/GenBank/DDBJ whole genome shotgun (WGS) entry which is preliminary data.</text>
</comment>
<feature type="transmembrane region" description="Helical" evidence="6">
    <location>
        <begin position="756"/>
        <end position="775"/>
    </location>
</feature>
<dbReference type="Pfam" id="PF13515">
    <property type="entry name" value="FUSC_2"/>
    <property type="match status" value="1"/>
</dbReference>
<feature type="transmembrane region" description="Helical" evidence="6">
    <location>
        <begin position="823"/>
        <end position="841"/>
    </location>
</feature>
<reference evidence="10 11" key="1">
    <citation type="submission" date="2013-03" db="EMBL/GenBank/DDBJ databases">
        <title>The Genome Sequence of Capronia epimyces CBS 606.96.</title>
        <authorList>
            <consortium name="The Broad Institute Genomics Platform"/>
            <person name="Cuomo C."/>
            <person name="de Hoog S."/>
            <person name="Gorbushina A."/>
            <person name="Walker B."/>
            <person name="Young S.K."/>
            <person name="Zeng Q."/>
            <person name="Gargeya S."/>
            <person name="Fitzgerald M."/>
            <person name="Haas B."/>
            <person name="Abouelleil A."/>
            <person name="Allen A.W."/>
            <person name="Alvarado L."/>
            <person name="Arachchi H.M."/>
            <person name="Berlin A.M."/>
            <person name="Chapman S.B."/>
            <person name="Gainer-Dewar J."/>
            <person name="Goldberg J."/>
            <person name="Griggs A."/>
            <person name="Gujja S."/>
            <person name="Hansen M."/>
            <person name="Howarth C."/>
            <person name="Imamovic A."/>
            <person name="Ireland A."/>
            <person name="Larimer J."/>
            <person name="McCowan C."/>
            <person name="Murphy C."/>
            <person name="Pearson M."/>
            <person name="Poon T.W."/>
            <person name="Priest M."/>
            <person name="Roberts A."/>
            <person name="Saif S."/>
            <person name="Shea T."/>
            <person name="Sisk P."/>
            <person name="Sykes S."/>
            <person name="Wortman J."/>
            <person name="Nusbaum C."/>
            <person name="Birren B."/>
        </authorList>
    </citation>
    <scope>NUCLEOTIDE SEQUENCE [LARGE SCALE GENOMIC DNA]</scope>
    <source>
        <strain evidence="10 11">CBS 606.96</strain>
    </source>
</reference>
<evidence type="ECO:0000259" key="9">
    <source>
        <dbReference type="Pfam" id="PF13515"/>
    </source>
</evidence>
<gene>
    <name evidence="10" type="ORF">A1O3_08890</name>
</gene>
<dbReference type="RefSeq" id="XP_007737176.1">
    <property type="nucleotide sequence ID" value="XM_007738986.1"/>
</dbReference>
<evidence type="ECO:0000256" key="5">
    <source>
        <dbReference type="SAM" id="MobiDB-lite"/>
    </source>
</evidence>
<feature type="transmembrane region" description="Helical" evidence="6">
    <location>
        <begin position="782"/>
        <end position="803"/>
    </location>
</feature>
<dbReference type="GeneID" id="19172976"/>
<protein>
    <recommendedName>
        <fullName evidence="12">ER transporter 6TM N-terminal domain-containing protein</fullName>
    </recommendedName>
</protein>
<keyword evidence="11" id="KW-1185">Reference proteome</keyword>
<sequence length="1125" mass="123164">MSSRQDAVAVADADANGNADTNANVNEKNVNADARANEKTASEPNSNSFFESAKRSNTNTNKKAKAKLPPILDHFNAKDLKELFKSSVAVWILTLFIVINPTLRAEGQALFFGSIVLFIAPPSGIVLLQVMIGATILLGMALGWCWGLITMKAALAARSQAETNVRLGQLQQEATRNATNVAQLTGQTSYAQILIYDGFMLDARVTAVYFCMICLFIYLFARLRVAAPKLVLVQMFGIIVADIFLTTGPILPSFVPLIPTTLIKPAATAVAVGTVCNILFFPKSTSHIVLSNVKELIVPMAEFIDACRIGIGNSQGPMDLDRLRKAKASGIASYKALESQLAFLPLDVSFGRWNAEDIALLTKPLKHVFIAFAALVESQITRVEAGVRMTRLREHAEAYEKGDTPGNQPRFGHHQLAQQLDFARLFQNAESEELVMKSLAALQETSDPLLSTCTAAIEGVAEALTMVNEKKFYGRPSPEAYQTARRKHSEILQSLRQESKTFVAQTPPRLLDPHSHYFDEHGFFDPPPNSGMSPMRGVVLGLILEERILSLARALEHLVAQVVKLEEERTQARVWLPTGLRHLASWVFGRESTPQVTPVNPELEREREESDPALRRQPTRQISKNSVQPAKSVAEPEATPTAADQLETIHLRRGKTRSRTGRFLLGVTKWFSNTEGMFALRVLIVTIALGIPAVLPSSAGFYFREKGLWGLIMAQITLVPYAADFTWGLILRMVGTVIGGILGMLAWYIGAGNGPGSPYGIAAVMIPFIIVYMWLRLFGPPAFFQASVIATATTYLTVAYSWVDTHIPSYGNPGVGYTVFWRRMLLVMIGFGAAAIVMYFPRPPSAGRHYRKVLSRTLSGFQDLYALFVTEFTQDAAKRGSNPDLLSSLEKASIGTADTLGAIAGPIQLLRFEFSSSDFTAAGLSRITTLAGNANFHLSQLFTYSSGLPDVFKKRFRLLSGAFGEHFVGDLMSVLSLLSHSLQTGEALPNVLPSPLMVRAFRDRIVKVQAHTHGPADTSLSQRNDRVGVGAGRIQEEHVGKLLGPVTRQLIERKEEGFRKYCVAMSALVGLLTALDEMVLVVKEELGESHLVDIESWGAFEADSEDQVEGEVEVDGEGKIDGVKA</sequence>
<evidence type="ECO:0000256" key="2">
    <source>
        <dbReference type="ARBA" id="ARBA00022692"/>
    </source>
</evidence>
<dbReference type="GO" id="GO:0016020">
    <property type="term" value="C:membrane"/>
    <property type="evidence" value="ECO:0007669"/>
    <property type="project" value="UniProtKB-SubCell"/>
</dbReference>
<feature type="compositionally biased region" description="Basic and acidic residues" evidence="5">
    <location>
        <begin position="1116"/>
        <end position="1125"/>
    </location>
</feature>
<proteinExistence type="predicted"/>
<dbReference type="AlphaFoldDB" id="W9XGQ1"/>
<feature type="transmembrane region" description="Helical" evidence="6">
    <location>
        <begin position="109"/>
        <end position="128"/>
    </location>
</feature>
<keyword evidence="3 6" id="KW-1133">Transmembrane helix</keyword>
<feature type="region of interest" description="Disordered" evidence="5">
    <location>
        <begin position="593"/>
        <end position="645"/>
    </location>
</feature>
<dbReference type="eggNOG" id="KOG4711">
    <property type="taxonomic scope" value="Eukaryota"/>
</dbReference>
<dbReference type="InterPro" id="IPR018823">
    <property type="entry name" value="ArAE_2_N"/>
</dbReference>
<feature type="region of interest" description="Disordered" evidence="5">
    <location>
        <begin position="1"/>
        <end position="63"/>
    </location>
</feature>
<dbReference type="InterPro" id="IPR018820">
    <property type="entry name" value="BRE4-related_DUF2421"/>
</dbReference>
<evidence type="ECO:0000256" key="4">
    <source>
        <dbReference type="ARBA" id="ARBA00023136"/>
    </source>
</evidence>
<evidence type="ECO:0008006" key="12">
    <source>
        <dbReference type="Google" id="ProtNLM"/>
    </source>
</evidence>
<feature type="compositionally biased region" description="Polar residues" evidence="5">
    <location>
        <begin position="619"/>
        <end position="629"/>
    </location>
</feature>
<accession>W9XGQ1</accession>
<dbReference type="PANTHER" id="PTHR37994">
    <property type="entry name" value="ARAE_2_N DOMAIN-CONTAINING PROTEIN-RELATED"/>
    <property type="match status" value="1"/>
</dbReference>
<evidence type="ECO:0000313" key="11">
    <source>
        <dbReference type="Proteomes" id="UP000019478"/>
    </source>
</evidence>
<comment type="subcellular location">
    <subcellularLocation>
        <location evidence="1">Membrane</location>
        <topology evidence="1">Multi-pass membrane protein</topology>
    </subcellularLocation>
</comment>
<feature type="domain" description="DUF2421" evidence="7">
    <location>
        <begin position="841"/>
        <end position="1090"/>
    </location>
</feature>
<feature type="transmembrane region" description="Helical" evidence="6">
    <location>
        <begin position="678"/>
        <end position="695"/>
    </location>
</feature>
<feature type="transmembrane region" description="Helical" evidence="6">
    <location>
        <begin position="83"/>
        <end position="103"/>
    </location>
</feature>
<keyword evidence="2 6" id="KW-0812">Transmembrane</keyword>
<feature type="compositionally biased region" description="Basic and acidic residues" evidence="5">
    <location>
        <begin position="602"/>
        <end position="614"/>
    </location>
</feature>
<organism evidence="10 11">
    <name type="scientific">Capronia epimyces CBS 606.96</name>
    <dbReference type="NCBI Taxonomy" id="1182542"/>
    <lineage>
        <taxon>Eukaryota</taxon>
        <taxon>Fungi</taxon>
        <taxon>Dikarya</taxon>
        <taxon>Ascomycota</taxon>
        <taxon>Pezizomycotina</taxon>
        <taxon>Eurotiomycetes</taxon>
        <taxon>Chaetothyriomycetidae</taxon>
        <taxon>Chaetothyriales</taxon>
        <taxon>Herpotrichiellaceae</taxon>
        <taxon>Capronia</taxon>
    </lineage>
</organism>
<feature type="domain" description="Putative ER transporter 6TM N-terminal" evidence="8">
    <location>
        <begin position="71"/>
        <end position="502"/>
    </location>
</feature>
<feature type="transmembrane region" description="Helical" evidence="6">
    <location>
        <begin position="730"/>
        <end position="750"/>
    </location>
</feature>
<evidence type="ECO:0000256" key="3">
    <source>
        <dbReference type="ARBA" id="ARBA00022989"/>
    </source>
</evidence>
<dbReference type="Pfam" id="PF10334">
    <property type="entry name" value="BRE4"/>
    <property type="match status" value="1"/>
</dbReference>
<evidence type="ECO:0000256" key="1">
    <source>
        <dbReference type="ARBA" id="ARBA00004141"/>
    </source>
</evidence>
<dbReference type="Proteomes" id="UP000019478">
    <property type="component" value="Unassembled WGS sequence"/>
</dbReference>
<feature type="transmembrane region" description="Helical" evidence="6">
    <location>
        <begin position="206"/>
        <end position="223"/>
    </location>
</feature>
<dbReference type="STRING" id="1182542.W9XGQ1"/>
<keyword evidence="4 6" id="KW-0472">Membrane</keyword>
<feature type="transmembrane region" description="Helical" evidence="6">
    <location>
        <begin position="135"/>
        <end position="157"/>
    </location>
</feature>
<evidence type="ECO:0000313" key="10">
    <source>
        <dbReference type="EMBL" id="EXJ79388.1"/>
    </source>
</evidence>
<dbReference type="InterPro" id="IPR049453">
    <property type="entry name" value="Memb_transporter_dom"/>
</dbReference>
<evidence type="ECO:0000256" key="6">
    <source>
        <dbReference type="SAM" id="Phobius"/>
    </source>
</evidence>
<dbReference type="PANTHER" id="PTHR37994:SF3">
    <property type="entry name" value="ER TRANSPORTER 6TM N-TERMINAL DOMAIN-CONTAINING PROTEIN"/>
    <property type="match status" value="1"/>
</dbReference>
<feature type="compositionally biased region" description="Low complexity" evidence="5">
    <location>
        <begin position="1"/>
        <end position="26"/>
    </location>
</feature>
<feature type="compositionally biased region" description="Acidic residues" evidence="5">
    <location>
        <begin position="1103"/>
        <end position="1115"/>
    </location>
</feature>
<feature type="region of interest" description="Disordered" evidence="5">
    <location>
        <begin position="1103"/>
        <end position="1125"/>
    </location>
</feature>